<evidence type="ECO:0000259" key="3">
    <source>
        <dbReference type="Pfam" id="PF13240"/>
    </source>
</evidence>
<dbReference type="Proteomes" id="UP000238153">
    <property type="component" value="Unassembled WGS sequence"/>
</dbReference>
<feature type="transmembrane region" description="Helical" evidence="2">
    <location>
        <begin position="280"/>
        <end position="301"/>
    </location>
</feature>
<protein>
    <submittedName>
        <fullName evidence="5">Zinc-ribbon domain-containing protein</fullName>
    </submittedName>
</protein>
<feature type="domain" description="Zinc-ribbon" evidence="3">
    <location>
        <begin position="3"/>
        <end position="23"/>
    </location>
</feature>
<evidence type="ECO:0000313" key="5">
    <source>
        <dbReference type="EMBL" id="MDT4286123.1"/>
    </source>
</evidence>
<keyword evidence="2" id="KW-1133">Transmembrane helix</keyword>
<evidence type="ECO:0000256" key="2">
    <source>
        <dbReference type="SAM" id="Phobius"/>
    </source>
</evidence>
<reference evidence="4" key="2">
    <citation type="journal article" date="2014" name="PLoS ONE">
        <title>Characterization of the staphylococcal cassette chromosome composite island of Staphylococcus haemolyticus SH32, a methicillin-resistant clinical isolate from China.</title>
        <authorList>
            <person name="Yu D."/>
            <person name="Pi B."/>
            <person name="Chen Y."/>
            <person name="Wang Y."/>
            <person name="Ruan Z."/>
            <person name="Otto M."/>
            <person name="Yu Y."/>
        </authorList>
    </citation>
    <scope>NUCLEOTIDE SEQUENCE</scope>
    <source>
        <strain evidence="4">SH32</strain>
    </source>
</reference>
<dbReference type="EMBL" id="PGWX01000377">
    <property type="protein sequence ID" value="PPJ72410.1"/>
    <property type="molecule type" value="Genomic_DNA"/>
</dbReference>
<feature type="compositionally biased region" description="Polar residues" evidence="1">
    <location>
        <begin position="58"/>
        <end position="69"/>
    </location>
</feature>
<evidence type="ECO:0000313" key="4">
    <source>
        <dbReference type="EMBL" id="AHX99737.1"/>
    </source>
</evidence>
<feature type="compositionally biased region" description="Low complexity" evidence="1">
    <location>
        <begin position="95"/>
        <end position="116"/>
    </location>
</feature>
<evidence type="ECO:0000256" key="1">
    <source>
        <dbReference type="SAM" id="MobiDB-lite"/>
    </source>
</evidence>
<feature type="transmembrane region" description="Helical" evidence="2">
    <location>
        <begin position="255"/>
        <end position="274"/>
    </location>
</feature>
<feature type="region of interest" description="Disordered" evidence="1">
    <location>
        <begin position="31"/>
        <end position="116"/>
    </location>
</feature>
<feature type="compositionally biased region" description="Basic and acidic residues" evidence="1">
    <location>
        <begin position="70"/>
        <end position="92"/>
    </location>
</feature>
<name>A0A023UFA8_STAHA</name>
<dbReference type="Pfam" id="PF13240">
    <property type="entry name" value="Zn_Ribbon_1"/>
    <property type="match status" value="1"/>
</dbReference>
<dbReference type="EMBL" id="JAVSOO010000006">
    <property type="protein sequence ID" value="MDT4286123.1"/>
    <property type="molecule type" value="Genomic_DNA"/>
</dbReference>
<organism evidence="4">
    <name type="scientific">Staphylococcus haemolyticus</name>
    <dbReference type="NCBI Taxonomy" id="1283"/>
    <lineage>
        <taxon>Bacteria</taxon>
        <taxon>Bacillati</taxon>
        <taxon>Bacillota</taxon>
        <taxon>Bacilli</taxon>
        <taxon>Bacillales</taxon>
        <taxon>Staphylococcaceae</taxon>
        <taxon>Staphylococcus</taxon>
    </lineage>
</organism>
<feature type="transmembrane region" description="Helical" evidence="2">
    <location>
        <begin position="215"/>
        <end position="235"/>
    </location>
</feature>
<feature type="transmembrane region" description="Helical" evidence="2">
    <location>
        <begin position="313"/>
        <end position="332"/>
    </location>
</feature>
<keyword evidence="2" id="KW-0472">Membrane</keyword>
<evidence type="ECO:0000313" key="6">
    <source>
        <dbReference type="EMBL" id="PPJ72410.1"/>
    </source>
</evidence>
<gene>
    <name evidence="6" type="ORF">CV019_10940</name>
    <name evidence="5" type="ORF">RO950_03715</name>
    <name evidence="4" type="ORF">SHP0027</name>
</gene>
<dbReference type="AlphaFoldDB" id="A0A023UFA8"/>
<feature type="compositionally biased region" description="Low complexity" evidence="1">
    <location>
        <begin position="130"/>
        <end position="142"/>
    </location>
</feature>
<evidence type="ECO:0000313" key="8">
    <source>
        <dbReference type="Proteomes" id="UP001269271"/>
    </source>
</evidence>
<dbReference type="InterPro" id="IPR026870">
    <property type="entry name" value="Zinc_ribbon_dom"/>
</dbReference>
<feature type="compositionally biased region" description="Basic and acidic residues" evidence="1">
    <location>
        <begin position="34"/>
        <end position="50"/>
    </location>
</feature>
<dbReference type="RefSeq" id="WP_011276900.1">
    <property type="nucleotide sequence ID" value="NZ_CAJCFW010000032.1"/>
</dbReference>
<sequence length="357" mass="39902">MQCPNCGNAIEPNDLFCGECGHKIDRQSQTINSAEKDISNAEANGRRQDSNESLGEGNETTSHQSNHLSRTNESKHDKHSYEEGKVPDHQHVPEQTTSTQQHQMHQPQSNQHQQPHNNVAHTYHNQQQYNQSYSNHQQPQQTSQFSDHAKEVTEESKGFFRSAFASPDQVLKSQQAFSFKLLFSLIIVGLLVVALLLAIVIPSSVGMFETPKSQIIFSVMLGVILFLAVIVGATYGISRLVVRQPITFKKVLSDFVLINSVSVAVLLIALILMFANSFSFGGALFMLSILLIVVSGVYMIAKYSANHHTRFSSFYGVIIYIIVFFLFVTIFGESLFNQIFGNLISEFNNLFDGSSIY</sequence>
<dbReference type="KEGG" id="shh:ShL2_02442"/>
<dbReference type="STRING" id="1283.ShL2_02442"/>
<keyword evidence="2" id="KW-0812">Transmembrane</keyword>
<proteinExistence type="predicted"/>
<reference evidence="6 7" key="3">
    <citation type="submission" date="2017-11" db="EMBL/GenBank/DDBJ databases">
        <authorList>
            <person name="Founou R.C."/>
            <person name="Founou L."/>
            <person name="Allam M."/>
            <person name="Ismail A."/>
            <person name="Essack S.Y."/>
        </authorList>
    </citation>
    <scope>NUCLEOTIDE SEQUENCE [LARGE SCALE GENOMIC DNA]</scope>
    <source>
        <strain evidence="6 7">G811N2B1</strain>
    </source>
</reference>
<keyword evidence="8" id="KW-1185">Reference proteome</keyword>
<evidence type="ECO:0000313" key="7">
    <source>
        <dbReference type="Proteomes" id="UP000238153"/>
    </source>
</evidence>
<dbReference type="OMA" id="SYWRYLV"/>
<feature type="transmembrane region" description="Helical" evidence="2">
    <location>
        <begin position="181"/>
        <end position="203"/>
    </location>
</feature>
<dbReference type="Proteomes" id="UP001269271">
    <property type="component" value="Unassembled WGS sequence"/>
</dbReference>
<dbReference type="PATRIC" id="fig|1283.480.peg.210"/>
<reference evidence="5 8" key="4">
    <citation type="submission" date="2023-08" db="EMBL/GenBank/DDBJ databases">
        <title>Genomic surveillance of Staphylococcus haemolyticus neonatal outbreak in southern France.</title>
        <authorList>
            <person name="Magnan C."/>
            <person name="Morsli M."/>
            <person name="Thiery B."/>
            <person name="Salipante F."/>
            <person name="Attar J."/>
            <person name="Massimo D.M."/>
            <person name="Ory J."/>
            <person name="Pantel A."/>
            <person name="Lavigne J.-P."/>
        </authorList>
    </citation>
    <scope>NUCLEOTIDE SEQUENCE [LARGE SCALE GENOMIC DNA]</scope>
    <source>
        <strain evidence="5 8">NSH026</strain>
    </source>
</reference>
<dbReference type="EMBL" id="KF006347">
    <property type="protein sequence ID" value="AHX99737.1"/>
    <property type="molecule type" value="Genomic_DNA"/>
</dbReference>
<feature type="region of interest" description="Disordered" evidence="1">
    <location>
        <begin position="130"/>
        <end position="150"/>
    </location>
</feature>
<reference evidence="4" key="1">
    <citation type="submission" date="2013-03" db="EMBL/GenBank/DDBJ databases">
        <authorList>
            <person name="Borui P."/>
            <person name="Yunsong Y."/>
        </authorList>
    </citation>
    <scope>NUCLEOTIDE SEQUENCE</scope>
    <source>
        <strain evidence="4">SH32</strain>
    </source>
</reference>
<accession>A0A023UFA8</accession>